<sequence>MTTPIDDFLKPLGLTRYQVAKISGATASTLNDANKRPINRMTVKTLQALAMATGKTPGVVLDELLKLQGNPIINFIQAHPFVDKQLTSEIEDLMITLHEQGLNLGNITFNRYYSEGPDTNERAEKALQNIKTQLTDMIEDYV</sequence>
<dbReference type="InterPro" id="IPR010982">
    <property type="entry name" value="Lambda_DNA-bd_dom_sf"/>
</dbReference>
<dbReference type="CDD" id="cd22282">
    <property type="entry name" value="AcrllA1"/>
    <property type="match status" value="1"/>
</dbReference>
<comment type="caution">
    <text evidence="1">The sequence shown here is derived from an EMBL/GenBank/DDBJ whole genome shotgun (WGS) entry which is preliminary data.</text>
</comment>
<dbReference type="EMBL" id="AYZB01000032">
    <property type="protein sequence ID" value="KRM22688.1"/>
    <property type="molecule type" value="Genomic_DNA"/>
</dbReference>
<dbReference type="AlphaFoldDB" id="A0AA89KXF6"/>
<name>A0AA89KXF6_9LACO</name>
<evidence type="ECO:0008006" key="3">
    <source>
        <dbReference type="Google" id="ProtNLM"/>
    </source>
</evidence>
<reference evidence="1 2" key="1">
    <citation type="journal article" date="2015" name="Genome Announc.">
        <title>Expanding the biotechnology potential of lactobacilli through comparative genomics of 213 strains and associated genera.</title>
        <authorList>
            <person name="Sun Z."/>
            <person name="Harris H.M."/>
            <person name="McCann A."/>
            <person name="Guo C."/>
            <person name="Argimon S."/>
            <person name="Zhang W."/>
            <person name="Yang X."/>
            <person name="Jeffery I.B."/>
            <person name="Cooney J.C."/>
            <person name="Kagawa T.F."/>
            <person name="Liu W."/>
            <person name="Song Y."/>
            <person name="Salvetti E."/>
            <person name="Wrobel A."/>
            <person name="Rasinkangas P."/>
            <person name="Parkhill J."/>
            <person name="Rea M.C."/>
            <person name="O'Sullivan O."/>
            <person name="Ritari J."/>
            <person name="Douillard F.P."/>
            <person name="Paul Ross R."/>
            <person name="Yang R."/>
            <person name="Briner A.E."/>
            <person name="Felis G.E."/>
            <person name="de Vos W.M."/>
            <person name="Barrangou R."/>
            <person name="Klaenhammer T.R."/>
            <person name="Caufield P.W."/>
            <person name="Cui Y."/>
            <person name="Zhang H."/>
            <person name="O'Toole P.W."/>
        </authorList>
    </citation>
    <scope>NUCLEOTIDE SEQUENCE [LARGE SCALE GENOMIC DNA]</scope>
    <source>
        <strain evidence="1 2">DSM 20719</strain>
    </source>
</reference>
<dbReference type="Proteomes" id="UP000050823">
    <property type="component" value="Unassembled WGS sequence"/>
</dbReference>
<dbReference type="GO" id="GO:0003677">
    <property type="term" value="F:DNA binding"/>
    <property type="evidence" value="ECO:0007669"/>
    <property type="project" value="InterPro"/>
</dbReference>
<gene>
    <name evidence="1" type="ORF">FC90_GL000788</name>
</gene>
<protein>
    <recommendedName>
        <fullName evidence="3">HTH cro/C1-type domain-containing protein</fullName>
    </recommendedName>
</protein>
<dbReference type="RefSeq" id="WP_057908186.1">
    <property type="nucleotide sequence ID" value="NZ_AYZB01000032.1"/>
</dbReference>
<proteinExistence type="predicted"/>
<organism evidence="1 2">
    <name type="scientific">Latilactobacillus graminis DSM 20719</name>
    <dbReference type="NCBI Taxonomy" id="1423752"/>
    <lineage>
        <taxon>Bacteria</taxon>
        <taxon>Bacillati</taxon>
        <taxon>Bacillota</taxon>
        <taxon>Bacilli</taxon>
        <taxon>Lactobacillales</taxon>
        <taxon>Lactobacillaceae</taxon>
        <taxon>Latilactobacillus</taxon>
    </lineage>
</organism>
<evidence type="ECO:0000313" key="2">
    <source>
        <dbReference type="Proteomes" id="UP000050823"/>
    </source>
</evidence>
<accession>A0AA89KXF6</accession>
<dbReference type="SUPFAM" id="SSF47413">
    <property type="entry name" value="lambda repressor-like DNA-binding domains"/>
    <property type="match status" value="1"/>
</dbReference>
<evidence type="ECO:0000313" key="1">
    <source>
        <dbReference type="EMBL" id="KRM22688.1"/>
    </source>
</evidence>